<dbReference type="PATRIC" id="fig|82380.11.peg.1313"/>
<evidence type="ECO:0000256" key="1">
    <source>
        <dbReference type="ARBA" id="ARBA00023015"/>
    </source>
</evidence>
<evidence type="ECO:0000313" key="6">
    <source>
        <dbReference type="Proteomes" id="UP000033640"/>
    </source>
</evidence>
<dbReference type="RefSeq" id="WP_045278696.1">
    <property type="nucleotide sequence ID" value="NZ_JYIW01000022.1"/>
</dbReference>
<accession>A0A0F0LAM2</accession>
<dbReference type="OrthoDB" id="9154853at2"/>
<keyword evidence="3" id="KW-0804">Transcription</keyword>
<dbReference type="SMART" id="SM00347">
    <property type="entry name" value="HTH_MARR"/>
    <property type="match status" value="1"/>
</dbReference>
<protein>
    <submittedName>
        <fullName evidence="5">MarR family protein</fullName>
    </submittedName>
</protein>
<comment type="caution">
    <text evidence="5">The sequence shown here is derived from an EMBL/GenBank/DDBJ whole genome shotgun (WGS) entry which is preliminary data.</text>
</comment>
<dbReference type="InterPro" id="IPR036388">
    <property type="entry name" value="WH-like_DNA-bd_sf"/>
</dbReference>
<dbReference type="Pfam" id="PF12802">
    <property type="entry name" value="MarR_2"/>
    <property type="match status" value="1"/>
</dbReference>
<name>A0A0F0LAM2_9MICO</name>
<dbReference type="EMBL" id="JYIW01000022">
    <property type="protein sequence ID" value="KJL29709.1"/>
    <property type="molecule type" value="Genomic_DNA"/>
</dbReference>
<dbReference type="PANTHER" id="PTHR33164:SF57">
    <property type="entry name" value="MARR-FAMILY TRANSCRIPTIONAL REGULATOR"/>
    <property type="match status" value="1"/>
</dbReference>
<dbReference type="InterPro" id="IPR036390">
    <property type="entry name" value="WH_DNA-bd_sf"/>
</dbReference>
<dbReference type="Gene3D" id="1.10.10.10">
    <property type="entry name" value="Winged helix-like DNA-binding domain superfamily/Winged helix DNA-binding domain"/>
    <property type="match status" value="1"/>
</dbReference>
<feature type="domain" description="HTH marR-type" evidence="4">
    <location>
        <begin position="22"/>
        <end position="152"/>
    </location>
</feature>
<evidence type="ECO:0000256" key="3">
    <source>
        <dbReference type="ARBA" id="ARBA00023163"/>
    </source>
</evidence>
<dbReference type="InterPro" id="IPR039422">
    <property type="entry name" value="MarR/SlyA-like"/>
</dbReference>
<dbReference type="GO" id="GO:0003677">
    <property type="term" value="F:DNA binding"/>
    <property type="evidence" value="ECO:0007669"/>
    <property type="project" value="UniProtKB-KW"/>
</dbReference>
<gene>
    <name evidence="5" type="ORF">RS83_01278</name>
</gene>
<dbReference type="AlphaFoldDB" id="A0A0F0LAM2"/>
<keyword evidence="1" id="KW-0805">Transcription regulation</keyword>
<organism evidence="5 6">
    <name type="scientific">Microbacterium oxydans</name>
    <dbReference type="NCBI Taxonomy" id="82380"/>
    <lineage>
        <taxon>Bacteria</taxon>
        <taxon>Bacillati</taxon>
        <taxon>Actinomycetota</taxon>
        <taxon>Actinomycetes</taxon>
        <taxon>Micrococcales</taxon>
        <taxon>Microbacteriaceae</taxon>
        <taxon>Microbacterium</taxon>
    </lineage>
</organism>
<sequence length="165" mass="17851">MTETDRQAESPEARTAAVRALEAEFSELITHFRRLIMENANRVSPGMLPGAYKALTTIARCEQVTASALAERMLMDKGQVSRTVRELEDLGLIVRTPDPSDGRSSLLRLTPLGAERLAAARAPQEGMLMSTLHDWDLTDIGNLTRLLHALASGVNPGAGEQESAG</sequence>
<dbReference type="PROSITE" id="PS50995">
    <property type="entry name" value="HTH_MARR_2"/>
    <property type="match status" value="1"/>
</dbReference>
<reference evidence="5 6" key="1">
    <citation type="submission" date="2015-02" db="EMBL/GenBank/DDBJ databases">
        <title>Draft genome sequences of ten Microbacterium spp. with emphasis on heavy metal contaminated environments.</title>
        <authorList>
            <person name="Corretto E."/>
        </authorList>
    </citation>
    <scope>NUCLEOTIDE SEQUENCE [LARGE SCALE GENOMIC DNA]</scope>
    <source>
        <strain evidence="5 6">BEL4b</strain>
    </source>
</reference>
<dbReference type="Proteomes" id="UP000033640">
    <property type="component" value="Unassembled WGS sequence"/>
</dbReference>
<dbReference type="GO" id="GO:0003700">
    <property type="term" value="F:DNA-binding transcription factor activity"/>
    <property type="evidence" value="ECO:0007669"/>
    <property type="project" value="InterPro"/>
</dbReference>
<keyword evidence="2" id="KW-0238">DNA-binding</keyword>
<dbReference type="InterPro" id="IPR023187">
    <property type="entry name" value="Tscrpt_reg_MarR-type_CS"/>
</dbReference>
<dbReference type="SUPFAM" id="SSF46785">
    <property type="entry name" value="Winged helix' DNA-binding domain"/>
    <property type="match status" value="1"/>
</dbReference>
<proteinExistence type="predicted"/>
<evidence type="ECO:0000313" key="5">
    <source>
        <dbReference type="EMBL" id="KJL29709.1"/>
    </source>
</evidence>
<dbReference type="InterPro" id="IPR000835">
    <property type="entry name" value="HTH_MarR-typ"/>
</dbReference>
<dbReference type="PROSITE" id="PS01117">
    <property type="entry name" value="HTH_MARR_1"/>
    <property type="match status" value="1"/>
</dbReference>
<dbReference type="GO" id="GO:0006950">
    <property type="term" value="P:response to stress"/>
    <property type="evidence" value="ECO:0007669"/>
    <property type="project" value="TreeGrafter"/>
</dbReference>
<evidence type="ECO:0000259" key="4">
    <source>
        <dbReference type="PROSITE" id="PS50995"/>
    </source>
</evidence>
<dbReference type="PANTHER" id="PTHR33164">
    <property type="entry name" value="TRANSCRIPTIONAL REGULATOR, MARR FAMILY"/>
    <property type="match status" value="1"/>
</dbReference>
<evidence type="ECO:0000256" key="2">
    <source>
        <dbReference type="ARBA" id="ARBA00023125"/>
    </source>
</evidence>